<reference evidence="1 2" key="2">
    <citation type="journal article" date="2022" name="Mol. Ecol. Resour.">
        <title>The genomes of chicory, endive, great burdock and yacon provide insights into Asteraceae paleo-polyploidization history and plant inulin production.</title>
        <authorList>
            <person name="Fan W."/>
            <person name="Wang S."/>
            <person name="Wang H."/>
            <person name="Wang A."/>
            <person name="Jiang F."/>
            <person name="Liu H."/>
            <person name="Zhao H."/>
            <person name="Xu D."/>
            <person name="Zhang Y."/>
        </authorList>
    </citation>
    <scope>NUCLEOTIDE SEQUENCE [LARGE SCALE GENOMIC DNA]</scope>
    <source>
        <strain evidence="2">cv. Niubang</strain>
    </source>
</reference>
<dbReference type="EMBL" id="CM042047">
    <property type="protein sequence ID" value="KAI3771289.1"/>
    <property type="molecule type" value="Genomic_DNA"/>
</dbReference>
<keyword evidence="2" id="KW-1185">Reference proteome</keyword>
<comment type="caution">
    <text evidence="1">The sequence shown here is derived from an EMBL/GenBank/DDBJ whole genome shotgun (WGS) entry which is preliminary data.</text>
</comment>
<dbReference type="Proteomes" id="UP001055879">
    <property type="component" value="Linkage Group LG01"/>
</dbReference>
<reference evidence="2" key="1">
    <citation type="journal article" date="2022" name="Mol. Ecol. Resour.">
        <title>The genomes of chicory, endive, great burdock and yacon provide insights into Asteraceae palaeo-polyploidization history and plant inulin production.</title>
        <authorList>
            <person name="Fan W."/>
            <person name="Wang S."/>
            <person name="Wang H."/>
            <person name="Wang A."/>
            <person name="Jiang F."/>
            <person name="Liu H."/>
            <person name="Zhao H."/>
            <person name="Xu D."/>
            <person name="Zhang Y."/>
        </authorList>
    </citation>
    <scope>NUCLEOTIDE SEQUENCE [LARGE SCALE GENOMIC DNA]</scope>
    <source>
        <strain evidence="2">cv. Niubang</strain>
    </source>
</reference>
<name>A0ACB9FJK8_ARCLA</name>
<accession>A0ACB9FJK8</accession>
<organism evidence="1 2">
    <name type="scientific">Arctium lappa</name>
    <name type="common">Greater burdock</name>
    <name type="synonym">Lappa major</name>
    <dbReference type="NCBI Taxonomy" id="4217"/>
    <lineage>
        <taxon>Eukaryota</taxon>
        <taxon>Viridiplantae</taxon>
        <taxon>Streptophyta</taxon>
        <taxon>Embryophyta</taxon>
        <taxon>Tracheophyta</taxon>
        <taxon>Spermatophyta</taxon>
        <taxon>Magnoliopsida</taxon>
        <taxon>eudicotyledons</taxon>
        <taxon>Gunneridae</taxon>
        <taxon>Pentapetalae</taxon>
        <taxon>asterids</taxon>
        <taxon>campanulids</taxon>
        <taxon>Asterales</taxon>
        <taxon>Asteraceae</taxon>
        <taxon>Carduoideae</taxon>
        <taxon>Cardueae</taxon>
        <taxon>Arctiinae</taxon>
        <taxon>Arctium</taxon>
    </lineage>
</organism>
<evidence type="ECO:0000313" key="2">
    <source>
        <dbReference type="Proteomes" id="UP001055879"/>
    </source>
</evidence>
<evidence type="ECO:0000313" key="1">
    <source>
        <dbReference type="EMBL" id="KAI3771289.1"/>
    </source>
</evidence>
<protein>
    <submittedName>
        <fullName evidence="1">Uncharacterized protein</fullName>
    </submittedName>
</protein>
<proteinExistence type="predicted"/>
<sequence>MYNHKSNKNPSFSSTLLDEIYRSIDAGDDDKQSGATAVEDDEGTASLRRAFLVEKWMDIKTLTARTRPSSFHRKMYDPFPLTAGSGSSSSESSYGWLSEQDGLCDSRSSHKPSCFAKPKPIKTDAKKKHQKMELDYCSNHDQGSTNGSLIKSKARAFKIYANLTKVKQPISPGGRLMTFLNSLFANGHVKKPKDSNSSGFDNKKIERTTHGSTCSSASSFTRSCLSKNSPRSREKLNNGIRRTVRFYPVSVIIDEHSRPCGKKFIRDEEDFAKYNNDDDEDTSSDSSSDLFELDHLSILQECDEELPVYETTHFGRNRAIANGLIC</sequence>
<gene>
    <name evidence="1" type="ORF">L6452_02450</name>
</gene>